<keyword evidence="3" id="KW-0539">Nucleus</keyword>
<dbReference type="SMART" id="SM00906">
    <property type="entry name" value="Fungal_trans"/>
    <property type="match status" value="1"/>
</dbReference>
<evidence type="ECO:0000256" key="3">
    <source>
        <dbReference type="ARBA" id="ARBA00023242"/>
    </source>
</evidence>
<dbReference type="InterPro" id="IPR036864">
    <property type="entry name" value="Zn2-C6_fun-type_DNA-bd_sf"/>
</dbReference>
<dbReference type="Proteomes" id="UP001338125">
    <property type="component" value="Unassembled WGS sequence"/>
</dbReference>
<name>A0ABR0SY39_9HYPO</name>
<protein>
    <submittedName>
        <fullName evidence="6">Agnestins biosynthesis cluster transcription factor AgnL11-like protein</fullName>
    </submittedName>
</protein>
<feature type="region of interest" description="Disordered" evidence="4">
    <location>
        <begin position="636"/>
        <end position="665"/>
    </location>
</feature>
<dbReference type="PANTHER" id="PTHR31001">
    <property type="entry name" value="UNCHARACTERIZED TRANSCRIPTIONAL REGULATORY PROTEIN"/>
    <property type="match status" value="1"/>
</dbReference>
<feature type="compositionally biased region" description="Polar residues" evidence="4">
    <location>
        <begin position="76"/>
        <end position="85"/>
    </location>
</feature>
<dbReference type="CDD" id="cd00067">
    <property type="entry name" value="GAL4"/>
    <property type="match status" value="1"/>
</dbReference>
<dbReference type="PROSITE" id="PS00463">
    <property type="entry name" value="ZN2_CY6_FUNGAL_1"/>
    <property type="match status" value="1"/>
</dbReference>
<keyword evidence="7" id="KW-1185">Reference proteome</keyword>
<dbReference type="PANTHER" id="PTHR31001:SF76">
    <property type="entry name" value="ZN(2)-C6 FUNGAL-TYPE DOMAIN-CONTAINING PROTEIN"/>
    <property type="match status" value="1"/>
</dbReference>
<dbReference type="InterPro" id="IPR007219">
    <property type="entry name" value="XnlR_reg_dom"/>
</dbReference>
<evidence type="ECO:0000256" key="1">
    <source>
        <dbReference type="ARBA" id="ARBA00004123"/>
    </source>
</evidence>
<dbReference type="PROSITE" id="PS50048">
    <property type="entry name" value="ZN2_CY6_FUNGAL_2"/>
    <property type="match status" value="1"/>
</dbReference>
<evidence type="ECO:0000313" key="6">
    <source>
        <dbReference type="EMBL" id="KAK5996919.1"/>
    </source>
</evidence>
<dbReference type="CDD" id="cd12148">
    <property type="entry name" value="fungal_TF_MHR"/>
    <property type="match status" value="1"/>
</dbReference>
<keyword evidence="2" id="KW-0479">Metal-binding</keyword>
<feature type="region of interest" description="Disordered" evidence="4">
    <location>
        <begin position="72"/>
        <end position="93"/>
    </location>
</feature>
<evidence type="ECO:0000313" key="7">
    <source>
        <dbReference type="Proteomes" id="UP001338125"/>
    </source>
</evidence>
<evidence type="ECO:0000256" key="4">
    <source>
        <dbReference type="SAM" id="MobiDB-lite"/>
    </source>
</evidence>
<dbReference type="SUPFAM" id="SSF57701">
    <property type="entry name" value="Zn2/Cys6 DNA-binding domain"/>
    <property type="match status" value="1"/>
</dbReference>
<proteinExistence type="predicted"/>
<feature type="domain" description="Zn(2)-C6 fungal-type" evidence="5">
    <location>
        <begin position="17"/>
        <end position="46"/>
    </location>
</feature>
<gene>
    <name evidence="6" type="ORF">PT974_02266</name>
</gene>
<organism evidence="6 7">
    <name type="scientific">Cladobotryum mycophilum</name>
    <dbReference type="NCBI Taxonomy" id="491253"/>
    <lineage>
        <taxon>Eukaryota</taxon>
        <taxon>Fungi</taxon>
        <taxon>Dikarya</taxon>
        <taxon>Ascomycota</taxon>
        <taxon>Pezizomycotina</taxon>
        <taxon>Sordariomycetes</taxon>
        <taxon>Hypocreomycetidae</taxon>
        <taxon>Hypocreales</taxon>
        <taxon>Hypocreaceae</taxon>
        <taxon>Cladobotryum</taxon>
    </lineage>
</organism>
<dbReference type="EMBL" id="JAVFKD010000002">
    <property type="protein sequence ID" value="KAK5996919.1"/>
    <property type="molecule type" value="Genomic_DNA"/>
</dbReference>
<comment type="subcellular location">
    <subcellularLocation>
        <location evidence="1">Nucleus</location>
    </subcellularLocation>
</comment>
<evidence type="ECO:0000256" key="2">
    <source>
        <dbReference type="ARBA" id="ARBA00022723"/>
    </source>
</evidence>
<comment type="caution">
    <text evidence="6">The sequence shown here is derived from an EMBL/GenBank/DDBJ whole genome shotgun (WGS) entry which is preliminary data.</text>
</comment>
<dbReference type="Pfam" id="PF00172">
    <property type="entry name" value="Zn_clus"/>
    <property type="match status" value="1"/>
</dbReference>
<dbReference type="Gene3D" id="4.10.240.10">
    <property type="entry name" value="Zn(2)-C6 fungal-type DNA-binding domain"/>
    <property type="match status" value="1"/>
</dbReference>
<sequence length="707" mass="80026">MTPSQPRRRGGKRTPLSCLACRLHKLRCDRNVPCGSCIRYHREARCQENPAPPPQTRASRVAQRLAQASARHLVTPNDQSQNQSPEQRRDGTWGSQFGAGDFAHFLRELGLDVNINVDSDAANATQFSSLPQLLAEMQHGDSSGQLSRRCHITDGDKKKHLWRQRLRAILPSRSTCDLLLNYYLDHINWIFQIIHVPSFRRTYAQFWDAGDDARFDFIWSSLLFTVISLSALYIPMESVEIVGCPGESIRHLAHVWHRVSREALKAGDYEAKPCVVQLQTFCVTQLYWYATNNIEILNSCLGQAVRTAQALGLDKDVEESQNLHDEMRHRIWWDLVDSDTFQSICLDWPSLIRVESPGVPLPLNCNDDDLTETSVNPRPLDKPTEMSMNIFRAQFFRLVNHHLSSSGSDATRCYEAVRQLDNKILSLLSTFPWYLQLDTNGRPPRISQPFGQVLTWQHHILRTCISTQRIRMYRPFLSHRIGEAWENCVDAARDTLTVYGTLRGSIRSPTSQQKFFPQAYQIFSVAVTVSALLLIEGSLPIAKVYQQIKDMANDLGALQDHGCTSPVASHGRQVLLQILKMCDKRASTSAEDAGHLIPRISFVFGGERATRRYIDRLPRSQPPSSDPSLQLIQQLTPQSGQQGQGVRTPHEDRTASMQSPIDVPADGVPDYYADFPMDETQFLNLLNFDMTGLLTEAHNDGATRLVE</sequence>
<dbReference type="InterPro" id="IPR050613">
    <property type="entry name" value="Sec_Metabolite_Reg"/>
</dbReference>
<evidence type="ECO:0000259" key="5">
    <source>
        <dbReference type="PROSITE" id="PS50048"/>
    </source>
</evidence>
<dbReference type="Pfam" id="PF04082">
    <property type="entry name" value="Fungal_trans"/>
    <property type="match status" value="1"/>
</dbReference>
<feature type="compositionally biased region" description="Low complexity" evidence="4">
    <location>
        <begin position="636"/>
        <end position="645"/>
    </location>
</feature>
<dbReference type="InterPro" id="IPR001138">
    <property type="entry name" value="Zn2Cys6_DnaBD"/>
</dbReference>
<reference evidence="6 7" key="1">
    <citation type="submission" date="2024-01" db="EMBL/GenBank/DDBJ databases">
        <title>Complete genome of Cladobotryum mycophilum ATHUM6906.</title>
        <authorList>
            <person name="Christinaki A.C."/>
            <person name="Myridakis A.I."/>
            <person name="Kouvelis V.N."/>
        </authorList>
    </citation>
    <scope>NUCLEOTIDE SEQUENCE [LARGE SCALE GENOMIC DNA]</scope>
    <source>
        <strain evidence="6 7">ATHUM6906</strain>
    </source>
</reference>
<accession>A0ABR0SY39</accession>
<dbReference type="SMART" id="SM00066">
    <property type="entry name" value="GAL4"/>
    <property type="match status" value="1"/>
</dbReference>